<dbReference type="InterPro" id="IPR014710">
    <property type="entry name" value="RmlC-like_jellyroll"/>
</dbReference>
<organism evidence="6 7">
    <name type="scientific">Ekhidna lutea</name>
    <dbReference type="NCBI Taxonomy" id="447679"/>
    <lineage>
        <taxon>Bacteria</taxon>
        <taxon>Pseudomonadati</taxon>
        <taxon>Bacteroidota</taxon>
        <taxon>Cytophagia</taxon>
        <taxon>Cytophagales</taxon>
        <taxon>Reichenbachiellaceae</taxon>
        <taxon>Ekhidna</taxon>
    </lineage>
</organism>
<feature type="domain" description="HTH crp-type" evidence="5">
    <location>
        <begin position="152"/>
        <end position="215"/>
    </location>
</feature>
<dbReference type="GO" id="GO:0003700">
    <property type="term" value="F:DNA-binding transcription factor activity"/>
    <property type="evidence" value="ECO:0007669"/>
    <property type="project" value="TreeGrafter"/>
</dbReference>
<evidence type="ECO:0000256" key="3">
    <source>
        <dbReference type="ARBA" id="ARBA00023163"/>
    </source>
</evidence>
<dbReference type="AlphaFoldDB" id="A0A239GXA7"/>
<dbReference type="Gene3D" id="1.10.10.10">
    <property type="entry name" value="Winged helix-like DNA-binding domain superfamily/Winged helix DNA-binding domain"/>
    <property type="match status" value="1"/>
</dbReference>
<dbReference type="Proteomes" id="UP000198393">
    <property type="component" value="Unassembled WGS sequence"/>
</dbReference>
<evidence type="ECO:0000256" key="1">
    <source>
        <dbReference type="ARBA" id="ARBA00023015"/>
    </source>
</evidence>
<dbReference type="Gene3D" id="2.60.120.10">
    <property type="entry name" value="Jelly Rolls"/>
    <property type="match status" value="1"/>
</dbReference>
<dbReference type="InterPro" id="IPR036388">
    <property type="entry name" value="WH-like_DNA-bd_sf"/>
</dbReference>
<dbReference type="PANTHER" id="PTHR24567:SF26">
    <property type="entry name" value="REGULATORY PROTEIN YEIL"/>
    <property type="match status" value="1"/>
</dbReference>
<sequence>MIGFFCYVAMIDETFYQTDFEPQLIQEINETGYLKTVKKNDYVIASGLDKSDIPFVLNGVLKVYRKEESGSEVLLYYLEKGETCAMSITCCMERKPSEVKVVAETDVEIWMIPSSNLDRWVSKYPSFRRYVFQAYQTRFDELMQTIDSLVFTNMEERLYKYLLDTKQATESFEINKTHQEIANELSTSRVVVSRLLKKLEREEKIIQRRNCIEIL</sequence>
<dbReference type="GO" id="GO:0003677">
    <property type="term" value="F:DNA binding"/>
    <property type="evidence" value="ECO:0007669"/>
    <property type="project" value="UniProtKB-KW"/>
</dbReference>
<evidence type="ECO:0000256" key="2">
    <source>
        <dbReference type="ARBA" id="ARBA00023125"/>
    </source>
</evidence>
<dbReference type="GO" id="GO:0005829">
    <property type="term" value="C:cytosol"/>
    <property type="evidence" value="ECO:0007669"/>
    <property type="project" value="TreeGrafter"/>
</dbReference>
<keyword evidence="1" id="KW-0805">Transcription regulation</keyword>
<protein>
    <submittedName>
        <fullName evidence="6">CRP/FNR family transcriptional regulator, anaerobic regulatory protein</fullName>
    </submittedName>
</protein>
<feature type="domain" description="Cyclic nucleotide-binding" evidence="4">
    <location>
        <begin position="23"/>
        <end position="138"/>
    </location>
</feature>
<dbReference type="InterPro" id="IPR050397">
    <property type="entry name" value="Env_Response_Regulators"/>
</dbReference>
<dbReference type="PROSITE" id="PS50042">
    <property type="entry name" value="CNMP_BINDING_3"/>
    <property type="match status" value="1"/>
</dbReference>
<reference evidence="6 7" key="1">
    <citation type="submission" date="2017-06" db="EMBL/GenBank/DDBJ databases">
        <authorList>
            <person name="Kim H.J."/>
            <person name="Triplett B.A."/>
        </authorList>
    </citation>
    <scope>NUCLEOTIDE SEQUENCE [LARGE SCALE GENOMIC DNA]</scope>
    <source>
        <strain evidence="6 7">DSM 19307</strain>
    </source>
</reference>
<dbReference type="CDD" id="cd00038">
    <property type="entry name" value="CAP_ED"/>
    <property type="match status" value="1"/>
</dbReference>
<dbReference type="SUPFAM" id="SSF51206">
    <property type="entry name" value="cAMP-binding domain-like"/>
    <property type="match status" value="1"/>
</dbReference>
<dbReference type="InterPro" id="IPR036390">
    <property type="entry name" value="WH_DNA-bd_sf"/>
</dbReference>
<proteinExistence type="predicted"/>
<dbReference type="EMBL" id="FZPD01000002">
    <property type="protein sequence ID" value="SNS73790.1"/>
    <property type="molecule type" value="Genomic_DNA"/>
</dbReference>
<accession>A0A239GXA7</accession>
<name>A0A239GXA7_EKHLU</name>
<evidence type="ECO:0000313" key="6">
    <source>
        <dbReference type="EMBL" id="SNS73790.1"/>
    </source>
</evidence>
<keyword evidence="7" id="KW-1185">Reference proteome</keyword>
<evidence type="ECO:0000259" key="4">
    <source>
        <dbReference type="PROSITE" id="PS50042"/>
    </source>
</evidence>
<dbReference type="SUPFAM" id="SSF46785">
    <property type="entry name" value="Winged helix' DNA-binding domain"/>
    <property type="match status" value="1"/>
</dbReference>
<dbReference type="PANTHER" id="PTHR24567">
    <property type="entry name" value="CRP FAMILY TRANSCRIPTIONAL REGULATORY PROTEIN"/>
    <property type="match status" value="1"/>
</dbReference>
<dbReference type="Pfam" id="PF00027">
    <property type="entry name" value="cNMP_binding"/>
    <property type="match status" value="1"/>
</dbReference>
<dbReference type="InterPro" id="IPR012318">
    <property type="entry name" value="HTH_CRP"/>
</dbReference>
<dbReference type="PROSITE" id="PS51063">
    <property type="entry name" value="HTH_CRP_2"/>
    <property type="match status" value="1"/>
</dbReference>
<dbReference type="Pfam" id="PF13545">
    <property type="entry name" value="HTH_Crp_2"/>
    <property type="match status" value="1"/>
</dbReference>
<evidence type="ECO:0000313" key="7">
    <source>
        <dbReference type="Proteomes" id="UP000198393"/>
    </source>
</evidence>
<keyword evidence="3" id="KW-0804">Transcription</keyword>
<gene>
    <name evidence="6" type="ORF">SAMN05421640_1052</name>
</gene>
<dbReference type="InterPro" id="IPR018490">
    <property type="entry name" value="cNMP-bd_dom_sf"/>
</dbReference>
<keyword evidence="2" id="KW-0238">DNA-binding</keyword>
<dbReference type="InterPro" id="IPR000595">
    <property type="entry name" value="cNMP-bd_dom"/>
</dbReference>
<evidence type="ECO:0000259" key="5">
    <source>
        <dbReference type="PROSITE" id="PS51063"/>
    </source>
</evidence>